<dbReference type="PROSITE" id="PS00518">
    <property type="entry name" value="ZF_RING_1"/>
    <property type="match status" value="1"/>
</dbReference>
<feature type="coiled-coil region" evidence="13">
    <location>
        <begin position="233"/>
        <end position="284"/>
    </location>
</feature>
<evidence type="ECO:0000256" key="7">
    <source>
        <dbReference type="ARBA" id="ARBA00022771"/>
    </source>
</evidence>
<dbReference type="InterPro" id="IPR017907">
    <property type="entry name" value="Znf_RING_CS"/>
</dbReference>
<evidence type="ECO:0000259" key="15">
    <source>
        <dbReference type="PROSITE" id="PS50089"/>
    </source>
</evidence>
<keyword evidence="4" id="KW-0053">Apoptosis</keyword>
<feature type="zinc finger region" description="TRAF-type" evidence="12">
    <location>
        <begin position="135"/>
        <end position="190"/>
    </location>
</feature>
<sequence>MESSKKMDPSGSLQTNPPLKLHPDRSAGASVFVPEQGGYKERFVKSVEDKYKCEKCRLVLCNPKQTECGHRFCDSCMAAVLSSTSPKCTACQESIIKDKVFKDNCCKREILALQIYCRNESRGCAEQLTLGHLLVHLKNDCQFEELPCVRADCKERVLRKDLRDHVDKACKYREATCSHCKSQVPMITLQVSLLQNESVEKNKSIQSLHNQICSFEIEIERQKEMLRNNESKILHLQRVIDSQAEKLKELDKEIRPFRQNWEEADSMKSSVESLQNRVTELESVDKSSGQAARNTGLLESQLSRHDQMLSVHDIRLADMDLRFQVLETASYNGVLIWKIRDYKRRKQEAVMGKTLSLYSQPFYTGYFGYKMCARVYLNGDGMGKGTHLSLFFVIMRGEYDALLPWPFKQKVTLMLMDQGSSRRHLGDAFKPDPNSSSFKKPTGEMNIASGCPVFVAQTVLENGTYIKDDTIFIKVIVDTSDLPDP</sequence>
<comment type="similarity">
    <text evidence="11">Belongs to the TNF receptor-associated factor family.</text>
</comment>
<evidence type="ECO:0000256" key="14">
    <source>
        <dbReference type="SAM" id="MobiDB-lite"/>
    </source>
</evidence>
<keyword evidence="2 11" id="KW-0963">Cytoplasm</keyword>
<dbReference type="GO" id="GO:0043122">
    <property type="term" value="P:regulation of canonical NF-kappaB signal transduction"/>
    <property type="evidence" value="ECO:0007669"/>
    <property type="project" value="TreeGrafter"/>
</dbReference>
<dbReference type="FunFam" id="2.60.210.10:FF:000001">
    <property type="entry name" value="TNF receptor-associated factor"/>
    <property type="match status" value="1"/>
</dbReference>
<dbReference type="Pfam" id="PF02176">
    <property type="entry name" value="zf-TRAF"/>
    <property type="match status" value="1"/>
</dbReference>
<evidence type="ECO:0000313" key="18">
    <source>
        <dbReference type="EMBL" id="KAF6503169.1"/>
    </source>
</evidence>
<dbReference type="Proteomes" id="UP000550707">
    <property type="component" value="Unassembled WGS sequence"/>
</dbReference>
<dbReference type="InterPro" id="IPR001293">
    <property type="entry name" value="Znf_TRAF"/>
</dbReference>
<keyword evidence="9" id="KW-0832">Ubl conjugation</keyword>
<feature type="domain" description="RING-type" evidence="15">
    <location>
        <begin position="53"/>
        <end position="92"/>
    </location>
</feature>
<dbReference type="InterPro" id="IPR012227">
    <property type="entry name" value="TNF_rcpt-assoc_TRAF_met"/>
</dbReference>
<name>A0A7J8K3E5_MOLMO</name>
<dbReference type="GO" id="GO:0005737">
    <property type="term" value="C:cytoplasm"/>
    <property type="evidence" value="ECO:0007669"/>
    <property type="project" value="UniProtKB-SubCell"/>
</dbReference>
<dbReference type="InterPro" id="IPR049342">
    <property type="entry name" value="TRAF1-6_MATH_dom"/>
</dbReference>
<evidence type="ECO:0000256" key="3">
    <source>
        <dbReference type="ARBA" id="ARBA00022499"/>
    </source>
</evidence>
<keyword evidence="10 13" id="KW-0175">Coiled coil</keyword>
<dbReference type="Gene3D" id="3.30.40.10">
    <property type="entry name" value="Zinc/RING finger domain, C3HC4 (zinc finger)"/>
    <property type="match status" value="2"/>
</dbReference>
<evidence type="ECO:0000256" key="4">
    <source>
        <dbReference type="ARBA" id="ARBA00022703"/>
    </source>
</evidence>
<dbReference type="FunFam" id="3.30.40.10:FF:000346">
    <property type="entry name" value="TNF receptor-associated factor"/>
    <property type="match status" value="1"/>
</dbReference>
<dbReference type="PROSITE" id="PS50144">
    <property type="entry name" value="MATH"/>
    <property type="match status" value="1"/>
</dbReference>
<feature type="domain" description="MATH" evidence="16">
    <location>
        <begin position="332"/>
        <end position="477"/>
    </location>
</feature>
<evidence type="ECO:0000313" key="19">
    <source>
        <dbReference type="Proteomes" id="UP000550707"/>
    </source>
</evidence>
<keyword evidence="5 11" id="KW-0479">Metal-binding</keyword>
<dbReference type="GO" id="GO:0045087">
    <property type="term" value="P:innate immune response"/>
    <property type="evidence" value="ECO:0007669"/>
    <property type="project" value="InterPro"/>
</dbReference>
<evidence type="ECO:0000256" key="1">
    <source>
        <dbReference type="ARBA" id="ARBA00004496"/>
    </source>
</evidence>
<keyword evidence="3" id="KW-1017">Isopeptide bond</keyword>
<dbReference type="GO" id="GO:0001817">
    <property type="term" value="P:regulation of cytokine production"/>
    <property type="evidence" value="ECO:0007669"/>
    <property type="project" value="InterPro"/>
</dbReference>
<organism evidence="18 19">
    <name type="scientific">Molossus molossus</name>
    <name type="common">Pallas' mastiff bat</name>
    <name type="synonym">Vespertilio molossus</name>
    <dbReference type="NCBI Taxonomy" id="27622"/>
    <lineage>
        <taxon>Eukaryota</taxon>
        <taxon>Metazoa</taxon>
        <taxon>Chordata</taxon>
        <taxon>Craniata</taxon>
        <taxon>Vertebrata</taxon>
        <taxon>Euteleostomi</taxon>
        <taxon>Mammalia</taxon>
        <taxon>Eutheria</taxon>
        <taxon>Laurasiatheria</taxon>
        <taxon>Chiroptera</taxon>
        <taxon>Yangochiroptera</taxon>
        <taxon>Molossidae</taxon>
        <taxon>Molossus</taxon>
    </lineage>
</organism>
<dbReference type="InterPro" id="IPR037304">
    <property type="entry name" value="TRAF3_MATH"/>
</dbReference>
<dbReference type="InterPro" id="IPR049440">
    <property type="entry name" value="TRAF3/5_RING"/>
</dbReference>
<dbReference type="InterPro" id="IPR008974">
    <property type="entry name" value="TRAF-like"/>
</dbReference>
<evidence type="ECO:0000256" key="11">
    <source>
        <dbReference type="PIRNR" id="PIRNR015614"/>
    </source>
</evidence>
<dbReference type="PIRSF" id="PIRSF015614">
    <property type="entry name" value="TRAF"/>
    <property type="match status" value="1"/>
</dbReference>
<dbReference type="Pfam" id="PF21355">
    <property type="entry name" value="TRAF-mep_MATH"/>
    <property type="match status" value="1"/>
</dbReference>
<dbReference type="PANTHER" id="PTHR10131">
    <property type="entry name" value="TNF RECEPTOR ASSOCIATED FACTOR"/>
    <property type="match status" value="1"/>
</dbReference>
<evidence type="ECO:0000256" key="12">
    <source>
        <dbReference type="PROSITE-ProRule" id="PRU00207"/>
    </source>
</evidence>
<evidence type="ECO:0000256" key="8">
    <source>
        <dbReference type="ARBA" id="ARBA00022833"/>
    </source>
</evidence>
<evidence type="ECO:0000256" key="5">
    <source>
        <dbReference type="ARBA" id="ARBA00022723"/>
    </source>
</evidence>
<evidence type="ECO:0000256" key="10">
    <source>
        <dbReference type="ARBA" id="ARBA00023054"/>
    </source>
</evidence>
<proteinExistence type="inferred from homology"/>
<dbReference type="SMART" id="SM00061">
    <property type="entry name" value="MATH"/>
    <property type="match status" value="1"/>
</dbReference>
<dbReference type="EMBL" id="JACASF010000001">
    <property type="protein sequence ID" value="KAF6503169.1"/>
    <property type="molecule type" value="Genomic_DNA"/>
</dbReference>
<dbReference type="PROSITE" id="PS50145">
    <property type="entry name" value="ZF_TRAF"/>
    <property type="match status" value="1"/>
</dbReference>
<dbReference type="GO" id="GO:0033209">
    <property type="term" value="P:tumor necrosis factor-mediated signaling pathway"/>
    <property type="evidence" value="ECO:0007669"/>
    <property type="project" value="InterPro"/>
</dbReference>
<dbReference type="InterPro" id="IPR002083">
    <property type="entry name" value="MATH/TRAF_dom"/>
</dbReference>
<reference evidence="18 19" key="1">
    <citation type="journal article" date="2020" name="Nature">
        <title>Six reference-quality genomes reveal evolution of bat adaptations.</title>
        <authorList>
            <person name="Jebb D."/>
            <person name="Huang Z."/>
            <person name="Pippel M."/>
            <person name="Hughes G.M."/>
            <person name="Lavrichenko K."/>
            <person name="Devanna P."/>
            <person name="Winkler S."/>
            <person name="Jermiin L.S."/>
            <person name="Skirmuntt E.C."/>
            <person name="Katzourakis A."/>
            <person name="Burkitt-Gray L."/>
            <person name="Ray D.A."/>
            <person name="Sullivan K.A.M."/>
            <person name="Roscito J.G."/>
            <person name="Kirilenko B.M."/>
            <person name="Davalos L.M."/>
            <person name="Corthals A.P."/>
            <person name="Power M.L."/>
            <person name="Jones G."/>
            <person name="Ransome R.D."/>
            <person name="Dechmann D.K.N."/>
            <person name="Locatelli A.G."/>
            <person name="Puechmaille S.J."/>
            <person name="Fedrigo O."/>
            <person name="Jarvis E.D."/>
            <person name="Hiller M."/>
            <person name="Vernes S.C."/>
            <person name="Myers E.W."/>
            <person name="Teeling E.C."/>
        </authorList>
    </citation>
    <scope>NUCLEOTIDE SEQUENCE [LARGE SCALE GENOMIC DNA]</scope>
    <source>
        <strain evidence="18">MMolMol1</strain>
        <tissue evidence="18">Muscle</tissue>
    </source>
</reference>
<dbReference type="Gene3D" id="2.60.210.10">
    <property type="entry name" value="Apoptosis, Tumor Necrosis Factor Receptor Associated Protein 2, Chain A"/>
    <property type="match status" value="1"/>
</dbReference>
<dbReference type="InterPro" id="IPR013083">
    <property type="entry name" value="Znf_RING/FYVE/PHD"/>
</dbReference>
<accession>A0A7J8K3E5</accession>
<dbReference type="GO" id="GO:0006915">
    <property type="term" value="P:apoptotic process"/>
    <property type="evidence" value="ECO:0007669"/>
    <property type="project" value="UniProtKB-KW"/>
</dbReference>
<evidence type="ECO:0000256" key="9">
    <source>
        <dbReference type="ARBA" id="ARBA00022843"/>
    </source>
</evidence>
<evidence type="ECO:0000256" key="6">
    <source>
        <dbReference type="ARBA" id="ARBA00022737"/>
    </source>
</evidence>
<evidence type="ECO:0000259" key="16">
    <source>
        <dbReference type="PROSITE" id="PS50144"/>
    </source>
</evidence>
<dbReference type="AlphaFoldDB" id="A0A7J8K3E5"/>
<dbReference type="PROSITE" id="PS50089">
    <property type="entry name" value="ZF_RING_2"/>
    <property type="match status" value="1"/>
</dbReference>
<dbReference type="FunFam" id="3.30.40.10:FF:000286">
    <property type="entry name" value="TNF receptor-associated factor"/>
    <property type="match status" value="1"/>
</dbReference>
<keyword evidence="7 12" id="KW-0863">Zinc-finger</keyword>
<evidence type="ECO:0000259" key="17">
    <source>
        <dbReference type="PROSITE" id="PS50145"/>
    </source>
</evidence>
<dbReference type="PANTHER" id="PTHR10131:SF76">
    <property type="entry name" value="TNF RECEPTOR-ASSOCIATED FACTOR 3"/>
    <property type="match status" value="1"/>
</dbReference>
<dbReference type="Pfam" id="PF21363">
    <property type="entry name" value="TRAF3_RING"/>
    <property type="match status" value="1"/>
</dbReference>
<gene>
    <name evidence="18" type="ORF">HJG59_018681</name>
</gene>
<dbReference type="GO" id="GO:0008063">
    <property type="term" value="P:Toll signaling pathway"/>
    <property type="evidence" value="ECO:0007669"/>
    <property type="project" value="InterPro"/>
</dbReference>
<dbReference type="GO" id="GO:0009898">
    <property type="term" value="C:cytoplasmic side of plasma membrane"/>
    <property type="evidence" value="ECO:0007669"/>
    <property type="project" value="TreeGrafter"/>
</dbReference>
<keyword evidence="19" id="KW-1185">Reference proteome</keyword>
<dbReference type="InterPro" id="IPR001841">
    <property type="entry name" value="Znf_RING"/>
</dbReference>
<dbReference type="SUPFAM" id="SSF49599">
    <property type="entry name" value="TRAF domain-like"/>
    <property type="match status" value="2"/>
</dbReference>
<feature type="domain" description="TRAF-type" evidence="17">
    <location>
        <begin position="135"/>
        <end position="190"/>
    </location>
</feature>
<dbReference type="GO" id="GO:0050688">
    <property type="term" value="P:regulation of defense response to virus"/>
    <property type="evidence" value="ECO:0007669"/>
    <property type="project" value="InterPro"/>
</dbReference>
<dbReference type="SUPFAM" id="SSF57850">
    <property type="entry name" value="RING/U-box"/>
    <property type="match status" value="1"/>
</dbReference>
<protein>
    <recommendedName>
        <fullName evidence="11">TNF receptor-associated factor</fullName>
    </recommendedName>
</protein>
<evidence type="ECO:0000256" key="2">
    <source>
        <dbReference type="ARBA" id="ARBA00022490"/>
    </source>
</evidence>
<dbReference type="CDD" id="cd16640">
    <property type="entry name" value="RING-HC_TRAF3"/>
    <property type="match status" value="1"/>
</dbReference>
<dbReference type="GO" id="GO:0005164">
    <property type="term" value="F:tumor necrosis factor receptor binding"/>
    <property type="evidence" value="ECO:0007669"/>
    <property type="project" value="UniProtKB-UniRule"/>
</dbReference>
<feature type="region of interest" description="Disordered" evidence="14">
    <location>
        <begin position="1"/>
        <end position="25"/>
    </location>
</feature>
<keyword evidence="18" id="KW-0675">Receptor</keyword>
<keyword evidence="8 11" id="KW-0862">Zinc</keyword>
<dbReference type="InterPro" id="IPR027128">
    <property type="entry name" value="TRAF3_RING-HC"/>
</dbReference>
<evidence type="ECO:0000256" key="13">
    <source>
        <dbReference type="SAM" id="Coils"/>
    </source>
</evidence>
<dbReference type="GO" id="GO:0008270">
    <property type="term" value="F:zinc ion binding"/>
    <property type="evidence" value="ECO:0007669"/>
    <property type="project" value="UniProtKB-UniRule"/>
</dbReference>
<comment type="subcellular location">
    <subcellularLocation>
        <location evidence="1 11">Cytoplasm</location>
    </subcellularLocation>
</comment>
<dbReference type="SUPFAM" id="SSF57953">
    <property type="entry name" value="Trimerization domain of TRAF"/>
    <property type="match status" value="1"/>
</dbReference>
<dbReference type="GO" id="GO:0042981">
    <property type="term" value="P:regulation of apoptotic process"/>
    <property type="evidence" value="ECO:0007669"/>
    <property type="project" value="InterPro"/>
</dbReference>
<keyword evidence="6" id="KW-0677">Repeat</keyword>
<dbReference type="CDD" id="cd03777">
    <property type="entry name" value="MATH_TRAF3"/>
    <property type="match status" value="1"/>
</dbReference>
<comment type="caution">
    <text evidence="18">The sequence shown here is derived from an EMBL/GenBank/DDBJ whole genome shotgun (WGS) entry which is preliminary data.</text>
</comment>